<sequence>MTDKYDCKSIGCVAQERFGGTRAGSGTAGDFRRSWLMRPSAVDPLELRKQGTGVTDLLGTLNIQQLPRAYGVEVRSTADREQRAWQSKQDLAGAAACRGIRSKASTTSWLAVLPTGTASGEPSTEYLVRMVSYLLSSIHDAPGA</sequence>
<dbReference type="VEuPathDB" id="FungiDB:GLRG_10868"/>
<proteinExistence type="predicted"/>
<dbReference type="EMBL" id="GG697398">
    <property type="protein sequence ID" value="EFQ35713.1"/>
    <property type="molecule type" value="Genomic_DNA"/>
</dbReference>
<accession>E3QXX5</accession>
<dbReference type="RefSeq" id="XP_008099733.1">
    <property type="nucleotide sequence ID" value="XM_008101542.1"/>
</dbReference>
<evidence type="ECO:0000313" key="2">
    <source>
        <dbReference type="Proteomes" id="UP000008782"/>
    </source>
</evidence>
<evidence type="ECO:0000313" key="1">
    <source>
        <dbReference type="EMBL" id="EFQ35713.1"/>
    </source>
</evidence>
<dbReference type="HOGENOM" id="CLU_1796326_0_0_1"/>
<dbReference type="AlphaFoldDB" id="E3QXX5"/>
<name>E3QXX5_COLGM</name>
<gene>
    <name evidence="1" type="ORF">GLRG_10868</name>
</gene>
<organism evidence="2">
    <name type="scientific">Colletotrichum graminicola (strain M1.001 / M2 / FGSC 10212)</name>
    <name type="common">Maize anthracnose fungus</name>
    <name type="synonym">Glomerella graminicola</name>
    <dbReference type="NCBI Taxonomy" id="645133"/>
    <lineage>
        <taxon>Eukaryota</taxon>
        <taxon>Fungi</taxon>
        <taxon>Dikarya</taxon>
        <taxon>Ascomycota</taxon>
        <taxon>Pezizomycotina</taxon>
        <taxon>Sordariomycetes</taxon>
        <taxon>Hypocreomycetidae</taxon>
        <taxon>Glomerellales</taxon>
        <taxon>Glomerellaceae</taxon>
        <taxon>Colletotrichum</taxon>
        <taxon>Colletotrichum graminicola species complex</taxon>
    </lineage>
</organism>
<keyword evidence="2" id="KW-1185">Reference proteome</keyword>
<dbReference type="GeneID" id="24416233"/>
<reference evidence="2" key="1">
    <citation type="journal article" date="2012" name="Nat. Genet.">
        <title>Lifestyle transitions in plant pathogenic Colletotrichum fungi deciphered by genome and transcriptome analyses.</title>
        <authorList>
            <person name="O'Connell R.J."/>
            <person name="Thon M.R."/>
            <person name="Hacquard S."/>
            <person name="Amyotte S.G."/>
            <person name="Kleemann J."/>
            <person name="Torres M.F."/>
            <person name="Damm U."/>
            <person name="Buiate E.A."/>
            <person name="Epstein L."/>
            <person name="Alkan N."/>
            <person name="Altmueller J."/>
            <person name="Alvarado-Balderrama L."/>
            <person name="Bauser C.A."/>
            <person name="Becker C."/>
            <person name="Birren B.W."/>
            <person name="Chen Z."/>
            <person name="Choi J."/>
            <person name="Crouch J.A."/>
            <person name="Duvick J.P."/>
            <person name="Farman M.A."/>
            <person name="Gan P."/>
            <person name="Heiman D."/>
            <person name="Henrissat B."/>
            <person name="Howard R.J."/>
            <person name="Kabbage M."/>
            <person name="Koch C."/>
            <person name="Kracher B."/>
            <person name="Kubo Y."/>
            <person name="Law A.D."/>
            <person name="Lebrun M.-H."/>
            <person name="Lee Y.-H."/>
            <person name="Miyara I."/>
            <person name="Moore N."/>
            <person name="Neumann U."/>
            <person name="Nordstroem K."/>
            <person name="Panaccione D.G."/>
            <person name="Panstruga R."/>
            <person name="Place M."/>
            <person name="Proctor R.H."/>
            <person name="Prusky D."/>
            <person name="Rech G."/>
            <person name="Reinhardt R."/>
            <person name="Rollins J.A."/>
            <person name="Rounsley S."/>
            <person name="Schardl C.L."/>
            <person name="Schwartz D.C."/>
            <person name="Shenoy N."/>
            <person name="Shirasu K."/>
            <person name="Sikhakolli U.R."/>
            <person name="Stueber K."/>
            <person name="Sukno S.A."/>
            <person name="Sweigard J.A."/>
            <person name="Takano Y."/>
            <person name="Takahara H."/>
            <person name="Trail F."/>
            <person name="van der Does H.C."/>
            <person name="Voll L.M."/>
            <person name="Will I."/>
            <person name="Young S."/>
            <person name="Zeng Q."/>
            <person name="Zhang J."/>
            <person name="Zhou S."/>
            <person name="Dickman M.B."/>
            <person name="Schulze-Lefert P."/>
            <person name="Ver Loren van Themaat E."/>
            <person name="Ma L.-J."/>
            <person name="Vaillancourt L.J."/>
        </authorList>
    </citation>
    <scope>NUCLEOTIDE SEQUENCE [LARGE SCALE GENOMIC DNA]</scope>
    <source>
        <strain evidence="2">M1.001 / M2 / FGSC 10212</strain>
    </source>
</reference>
<dbReference type="Proteomes" id="UP000008782">
    <property type="component" value="Unassembled WGS sequence"/>
</dbReference>
<protein>
    <submittedName>
        <fullName evidence="1">Uncharacterized protein</fullName>
    </submittedName>
</protein>